<keyword evidence="4" id="KW-1185">Reference proteome</keyword>
<protein>
    <recommendedName>
        <fullName evidence="5">RNI-like protein</fullName>
    </recommendedName>
</protein>
<dbReference type="Gene3D" id="3.80.10.10">
    <property type="entry name" value="Ribonuclease Inhibitor"/>
    <property type="match status" value="3"/>
</dbReference>
<evidence type="ECO:0000313" key="4">
    <source>
        <dbReference type="Proteomes" id="UP000094065"/>
    </source>
</evidence>
<feature type="compositionally biased region" description="Basic and acidic residues" evidence="2">
    <location>
        <begin position="602"/>
        <end position="613"/>
    </location>
</feature>
<organism evidence="3 4">
    <name type="scientific">Cryptococcus amylolentus CBS 6039</name>
    <dbReference type="NCBI Taxonomy" id="1295533"/>
    <lineage>
        <taxon>Eukaryota</taxon>
        <taxon>Fungi</taxon>
        <taxon>Dikarya</taxon>
        <taxon>Basidiomycota</taxon>
        <taxon>Agaricomycotina</taxon>
        <taxon>Tremellomycetes</taxon>
        <taxon>Tremellales</taxon>
        <taxon>Cryptococcaceae</taxon>
        <taxon>Cryptococcus</taxon>
    </lineage>
</organism>
<feature type="compositionally biased region" description="Pro residues" evidence="2">
    <location>
        <begin position="542"/>
        <end position="560"/>
    </location>
</feature>
<feature type="compositionally biased region" description="Acidic residues" evidence="2">
    <location>
        <begin position="1254"/>
        <end position="1265"/>
    </location>
</feature>
<feature type="compositionally biased region" description="Acidic residues" evidence="2">
    <location>
        <begin position="1309"/>
        <end position="1318"/>
    </location>
</feature>
<evidence type="ECO:0000256" key="2">
    <source>
        <dbReference type="SAM" id="MobiDB-lite"/>
    </source>
</evidence>
<dbReference type="SMART" id="SM00368">
    <property type="entry name" value="LRR_RI"/>
    <property type="match status" value="6"/>
</dbReference>
<feature type="compositionally biased region" description="Low complexity" evidence="2">
    <location>
        <begin position="875"/>
        <end position="888"/>
    </location>
</feature>
<feature type="region of interest" description="Disordered" evidence="2">
    <location>
        <begin position="366"/>
        <end position="426"/>
    </location>
</feature>
<feature type="region of interest" description="Disordered" evidence="2">
    <location>
        <begin position="505"/>
        <end position="656"/>
    </location>
</feature>
<feature type="compositionally biased region" description="Low complexity" evidence="2">
    <location>
        <begin position="1068"/>
        <end position="1079"/>
    </location>
</feature>
<dbReference type="PANTHER" id="PTHR24111">
    <property type="entry name" value="LEUCINE-RICH REPEAT-CONTAINING PROTEIN 34"/>
    <property type="match status" value="1"/>
</dbReference>
<accession>A0A1E3HB82</accession>
<dbReference type="InterPro" id="IPR001611">
    <property type="entry name" value="Leu-rich_rpt"/>
</dbReference>
<sequence>MDPHPAPSPAKRRPPPPTRGILKPPPPPAKPSLGNRLRDIVWGDAEGETRSQDGAAASGGGRREAGEGQMRGLPTPRALGGQGGTLASLSGRLASGFGRLVAPQPPATVGPAKHEPALSERSALQGENGAEQGQQGQVVAVKKKQPLKKATFLLPSMSVTYPISSQGEPWSLKVLEDRQKIEVAQRQLLEASTGPEYWTPQRLVTLYEQACKSREERPRIGIVRALETLSTAKPRIIHLVHRPVTHATIGHPLPPPQHPIESPLTRHSSFPLADLLAIQFGLYELYLEEGLVGEGVAGEDVLRNVLHGLLVSGGLGVLGLKGNRKVRSGGWRLLTVFLKKAKDLKYLDVSETVWDRKSIEYLVQSLHGSNPTPPAPTASSSTSESSPANDLSTTTEEQEEEEHDQTIYAPFVPPAPLLKPSTNAEEEQGPAALVSLRMDGCGLKGAVLEVLAQGIRTSRLHHISLRSNRISPQGAVAVALMIRDYPDSGAVTLADRLGSSLTSTGAGAGSGALAGASGSQVPAKTEVPYAPRVRKATRSVSPQPPSLPTAKPSSPPPIPERPALTATTKPKKEDSDSLPAIPTVSSTSSGGVVSKTVPEGYRAPERGSVRDRLAMPFTAEPFDQNSHPASASESALGEKEPAAHQQGVRGPGRGKSLALERNVKALEGVERVGRLMTLDLKGNDIRTGVSYIAQVLKRNRTLKVLNLSSNNIPPSGLVLLAEALKYNTTLETLDLSNNPCCSTPTFGTAGTGVTEGIEGVQALRMAFTINTSLKRLFLSNTNLTNEGAIALAEFLPESKSLLHLDLTENPGVGEAGVMALAKGLRGNEFVRCLDVTIPPSTGEGWQDGEKMGMWLRMILEICIRNTEHAAQLVSAESSSPSTTTAAAAAEKEKKHGRSASHVTNQIWAPLKKSAVLKRGREDEEERKERERENLVKSMEGKVRAEVYQLVAEDVRKEVVQVIKGLEDWLAADLKSKSLASPVSLPSTPYAEEHARGKVLGERLVEDIERGEEEGLEESLSLNETLRGVLQKCEGFVPPQQRVLLPSEIVQQQQLLSPVPTKHHRRSSSRNSATSSTPRRSSVHGRVGSLEISSPNFSLGDSDEEGDSDAEEVDVGSIERGASGTVPTLGSLAATVDAAGEYPETPEKDKKEEQGAGKGLGFEVNDVQKEIERGLMEAQAELYSPSSSPTRASSAAAPASPTTPTKPALASLDVPAPTGATLTPGDHSPVEKVSRAMVEEEGEIFRKGVKLGVVDDESEDEDETTAEEMLGKKGETKRRGSTGVSGEELRKEILETPVARSPTRRVIPLEGEEGEEREEHEDSAGEE</sequence>
<feature type="region of interest" description="Disordered" evidence="2">
    <location>
        <begin position="1"/>
        <end position="118"/>
    </location>
</feature>
<feature type="compositionally biased region" description="Low complexity" evidence="2">
    <location>
        <begin position="583"/>
        <end position="597"/>
    </location>
</feature>
<feature type="region of interest" description="Disordered" evidence="2">
    <location>
        <begin position="875"/>
        <end position="900"/>
    </location>
</feature>
<evidence type="ECO:0000256" key="1">
    <source>
        <dbReference type="ARBA" id="ARBA00022737"/>
    </source>
</evidence>
<feature type="region of interest" description="Disordered" evidence="2">
    <location>
        <begin position="1055"/>
        <end position="1164"/>
    </location>
</feature>
<keyword evidence="1" id="KW-0677">Repeat</keyword>
<feature type="compositionally biased region" description="Low complexity" evidence="2">
    <location>
        <begin position="377"/>
        <end position="388"/>
    </location>
</feature>
<dbReference type="PANTHER" id="PTHR24111:SF0">
    <property type="entry name" value="LEUCINE-RICH REPEAT-CONTAINING PROTEIN"/>
    <property type="match status" value="1"/>
</dbReference>
<evidence type="ECO:0008006" key="5">
    <source>
        <dbReference type="Google" id="ProtNLM"/>
    </source>
</evidence>
<feature type="compositionally biased region" description="Polar residues" evidence="2">
    <location>
        <begin position="623"/>
        <end position="633"/>
    </location>
</feature>
<feature type="compositionally biased region" description="Basic and acidic residues" evidence="2">
    <location>
        <begin position="1268"/>
        <end position="1277"/>
    </location>
</feature>
<evidence type="ECO:0000313" key="3">
    <source>
        <dbReference type="EMBL" id="ODN73583.1"/>
    </source>
</evidence>
<feature type="compositionally biased region" description="Basic and acidic residues" evidence="2">
    <location>
        <begin position="1144"/>
        <end position="1154"/>
    </location>
</feature>
<dbReference type="Pfam" id="PF13516">
    <property type="entry name" value="LRR_6"/>
    <property type="match status" value="4"/>
</dbReference>
<gene>
    <name evidence="3" type="ORF">L202_08083</name>
</gene>
<dbReference type="InterPro" id="IPR052201">
    <property type="entry name" value="LRR-containing_regulator"/>
</dbReference>
<dbReference type="InterPro" id="IPR032675">
    <property type="entry name" value="LRR_dom_sf"/>
</dbReference>
<dbReference type="EMBL" id="AWGJ01000013">
    <property type="protein sequence ID" value="ODN73583.1"/>
    <property type="molecule type" value="Genomic_DNA"/>
</dbReference>
<feature type="compositionally biased region" description="Pro residues" evidence="2">
    <location>
        <begin position="15"/>
        <end position="30"/>
    </location>
</feature>
<reference evidence="3 4" key="1">
    <citation type="submission" date="2016-06" db="EMBL/GenBank/DDBJ databases">
        <title>Evolution of pathogenesis and genome organization in the Tremellales.</title>
        <authorList>
            <person name="Cuomo C."/>
            <person name="Litvintseva A."/>
            <person name="Heitman J."/>
            <person name="Chen Y."/>
            <person name="Sun S."/>
            <person name="Springer D."/>
            <person name="Dromer F."/>
            <person name="Young S."/>
            <person name="Zeng Q."/>
            <person name="Chapman S."/>
            <person name="Gujja S."/>
            <person name="Saif S."/>
            <person name="Birren B."/>
        </authorList>
    </citation>
    <scope>NUCLEOTIDE SEQUENCE [LARGE SCALE GENOMIC DNA]</scope>
    <source>
        <strain evidence="3 4">CBS 6039</strain>
    </source>
</reference>
<dbReference type="SUPFAM" id="SSF52047">
    <property type="entry name" value="RNI-like"/>
    <property type="match status" value="1"/>
</dbReference>
<feature type="region of interest" description="Disordered" evidence="2">
    <location>
        <begin position="1178"/>
        <end position="1232"/>
    </location>
</feature>
<comment type="caution">
    <text evidence="3">The sequence shown here is derived from an EMBL/GenBank/DDBJ whole genome shotgun (WGS) entry which is preliminary data.</text>
</comment>
<name>A0A1E3HB82_9TREE</name>
<proteinExistence type="predicted"/>
<dbReference type="OrthoDB" id="120976at2759"/>
<feature type="region of interest" description="Disordered" evidence="2">
    <location>
        <begin position="1254"/>
        <end position="1326"/>
    </location>
</feature>
<feature type="compositionally biased region" description="Acidic residues" evidence="2">
    <location>
        <begin position="1100"/>
        <end position="1113"/>
    </location>
</feature>
<dbReference type="GeneID" id="30159392"/>
<feature type="compositionally biased region" description="Low complexity" evidence="2">
    <location>
        <begin position="1183"/>
        <end position="1210"/>
    </location>
</feature>
<dbReference type="RefSeq" id="XP_018989495.1">
    <property type="nucleotide sequence ID" value="XM_019142924.1"/>
</dbReference>
<dbReference type="Proteomes" id="UP000094065">
    <property type="component" value="Unassembled WGS sequence"/>
</dbReference>
<feature type="compositionally biased region" description="Basic and acidic residues" evidence="2">
    <location>
        <begin position="36"/>
        <end position="51"/>
    </location>
</feature>